<dbReference type="PRINTS" id="PR00406">
    <property type="entry name" value="CYTB5RDTASE"/>
</dbReference>
<dbReference type="InterPro" id="IPR001433">
    <property type="entry name" value="OxRdtase_FAD/NAD-bd"/>
</dbReference>
<dbReference type="EMBL" id="LNYC01000063">
    <property type="protein sequence ID" value="KTC98482.1"/>
    <property type="molecule type" value="Genomic_DNA"/>
</dbReference>
<dbReference type="Gene3D" id="3.40.50.80">
    <property type="entry name" value="Nucleotide-binding domain of ferredoxin-NADP reductase (FNR) module"/>
    <property type="match status" value="1"/>
</dbReference>
<protein>
    <submittedName>
        <fullName evidence="2">Hydrogenase/sulfur reductase gamma subunit</fullName>
    </submittedName>
</protein>
<dbReference type="InterPro" id="IPR017927">
    <property type="entry name" value="FAD-bd_FR_type"/>
</dbReference>
<dbReference type="Pfam" id="PF10418">
    <property type="entry name" value="DHODB_Fe-S_bind"/>
    <property type="match status" value="1"/>
</dbReference>
<sequence>MSAKLCDISLPRPAVITARTEESPTIFTLETQFTDSPDTSTSFHPGQFNMLYHYGVGEVAISIASDPEDKAYLRHTIRAVGRVTRALQTLKVGDEIGIRGPYGRGWPLLQAQHKNIVIITGGLGCAPAVSVINYILARRAQYGALTILQGVKHSQDFIFREKYAEWQRAPGVTVHIAADSASPGWSFGMGHVTDMIQLLSLNPEETLAMMCGPEMMMRAAVWALTAKGMREEDIYLSMERNMECGTGLCGHCQYGGLFVCKDGPVFVYPEIKALFHEKGF</sequence>
<dbReference type="GO" id="GO:0046872">
    <property type="term" value="F:metal ion binding"/>
    <property type="evidence" value="ECO:0007669"/>
    <property type="project" value="UniProtKB-KW"/>
</dbReference>
<dbReference type="SUPFAM" id="SSF52343">
    <property type="entry name" value="Ferredoxin reductase-like, C-terminal NADP-linked domain"/>
    <property type="match status" value="1"/>
</dbReference>
<evidence type="ECO:0000256" key="1">
    <source>
        <dbReference type="PIRSR" id="PIRSR006816-2"/>
    </source>
</evidence>
<dbReference type="PATRIC" id="fig|45065.4.peg.1692"/>
<comment type="caution">
    <text evidence="2">The sequence shown here is derived from an EMBL/GenBank/DDBJ whole genome shotgun (WGS) entry which is preliminary data.</text>
</comment>
<proteinExistence type="predicted"/>
<dbReference type="GO" id="GO:0016491">
    <property type="term" value="F:oxidoreductase activity"/>
    <property type="evidence" value="ECO:0007669"/>
    <property type="project" value="InterPro"/>
</dbReference>
<evidence type="ECO:0000313" key="2">
    <source>
        <dbReference type="EMBL" id="KTC98482.1"/>
    </source>
</evidence>
<dbReference type="InterPro" id="IPR050353">
    <property type="entry name" value="PyrK_electron_transfer"/>
</dbReference>
<dbReference type="SUPFAM" id="SSF63380">
    <property type="entry name" value="Riboflavin synthase domain-like"/>
    <property type="match status" value="1"/>
</dbReference>
<dbReference type="GO" id="GO:0006221">
    <property type="term" value="P:pyrimidine nucleotide biosynthetic process"/>
    <property type="evidence" value="ECO:0007669"/>
    <property type="project" value="InterPro"/>
</dbReference>
<organism evidence="2 3">
    <name type="scientific">Legionella geestiana</name>
    <dbReference type="NCBI Taxonomy" id="45065"/>
    <lineage>
        <taxon>Bacteria</taxon>
        <taxon>Pseudomonadati</taxon>
        <taxon>Pseudomonadota</taxon>
        <taxon>Gammaproteobacteria</taxon>
        <taxon>Legionellales</taxon>
        <taxon>Legionellaceae</taxon>
        <taxon>Legionella</taxon>
    </lineage>
</organism>
<dbReference type="InterPro" id="IPR017938">
    <property type="entry name" value="Riboflavin_synthase-like_b-brl"/>
</dbReference>
<gene>
    <name evidence="2" type="primary">hydG</name>
    <name evidence="2" type="ORF">Lgee_1559</name>
</gene>
<feature type="binding site" evidence="1">
    <location>
        <position position="244"/>
    </location>
    <ligand>
        <name>[2Fe-2S] cluster</name>
        <dbReference type="ChEBI" id="CHEBI:190135"/>
    </ligand>
</feature>
<keyword evidence="3" id="KW-1185">Reference proteome</keyword>
<dbReference type="PANTHER" id="PTHR43513">
    <property type="entry name" value="DIHYDROOROTATE DEHYDROGENASE B (NAD(+)), ELECTRON TRANSFER SUBUNIT"/>
    <property type="match status" value="1"/>
</dbReference>
<dbReference type="CDD" id="cd06221">
    <property type="entry name" value="sulfite_reductase_like"/>
    <property type="match status" value="1"/>
</dbReference>
<keyword evidence="1" id="KW-0411">Iron-sulfur</keyword>
<comment type="cofactor">
    <cofactor evidence="1">
        <name>[2Fe-2S] cluster</name>
        <dbReference type="ChEBI" id="CHEBI:190135"/>
    </cofactor>
    <text evidence="1">Binds 1 [2Fe-2S] cluster per subunit.</text>
</comment>
<accession>A0A0W0TS54</accession>
<dbReference type="PROSITE" id="PS51384">
    <property type="entry name" value="FAD_FR"/>
    <property type="match status" value="1"/>
</dbReference>
<feature type="binding site" evidence="1">
    <location>
        <position position="252"/>
    </location>
    <ligand>
        <name>[2Fe-2S] cluster</name>
        <dbReference type="ChEBI" id="CHEBI:190135"/>
    </ligand>
</feature>
<dbReference type="GO" id="GO:0050660">
    <property type="term" value="F:flavin adenine dinucleotide binding"/>
    <property type="evidence" value="ECO:0007669"/>
    <property type="project" value="InterPro"/>
</dbReference>
<evidence type="ECO:0000313" key="3">
    <source>
        <dbReference type="Proteomes" id="UP000054785"/>
    </source>
</evidence>
<feature type="binding site" evidence="1">
    <location>
        <position position="249"/>
    </location>
    <ligand>
        <name>[2Fe-2S] cluster</name>
        <dbReference type="ChEBI" id="CHEBI:190135"/>
    </ligand>
</feature>
<dbReference type="Pfam" id="PF00175">
    <property type="entry name" value="NAD_binding_1"/>
    <property type="match status" value="1"/>
</dbReference>
<feature type="binding site" evidence="1">
    <location>
        <position position="260"/>
    </location>
    <ligand>
        <name>[2Fe-2S] cluster</name>
        <dbReference type="ChEBI" id="CHEBI:190135"/>
    </ligand>
</feature>
<keyword evidence="1" id="KW-0001">2Fe-2S</keyword>
<keyword evidence="1" id="KW-0479">Metal-binding</keyword>
<dbReference type="PIRSF" id="PIRSF006816">
    <property type="entry name" value="Cyc3_hyd_g"/>
    <property type="match status" value="1"/>
</dbReference>
<dbReference type="Proteomes" id="UP000054785">
    <property type="component" value="Unassembled WGS sequence"/>
</dbReference>
<reference evidence="2 3" key="1">
    <citation type="submission" date="2015-11" db="EMBL/GenBank/DDBJ databases">
        <title>Genomic analysis of 38 Legionella species identifies large and diverse effector repertoires.</title>
        <authorList>
            <person name="Burstein D."/>
            <person name="Amaro F."/>
            <person name="Zusman T."/>
            <person name="Lifshitz Z."/>
            <person name="Cohen O."/>
            <person name="Gilbert J.A."/>
            <person name="Pupko T."/>
            <person name="Shuman H.A."/>
            <person name="Segal G."/>
        </authorList>
    </citation>
    <scope>NUCLEOTIDE SEQUENCE [LARGE SCALE GENOMIC DNA]</scope>
    <source>
        <strain evidence="2 3">ATCC 49504</strain>
    </source>
</reference>
<dbReference type="InterPro" id="IPR039261">
    <property type="entry name" value="FNR_nucleotide-bd"/>
</dbReference>
<dbReference type="AlphaFoldDB" id="A0A0W0TS54"/>
<name>A0A0W0TS54_9GAMM</name>
<dbReference type="OrthoDB" id="9796486at2"/>
<dbReference type="InterPro" id="IPR019480">
    <property type="entry name" value="Dihydroorotate_DH_Fe-S-bd"/>
</dbReference>
<dbReference type="STRING" id="45065.Lgee_1559"/>
<keyword evidence="1" id="KW-0408">Iron</keyword>
<dbReference type="RefSeq" id="WP_028385760.1">
    <property type="nucleotide sequence ID" value="NZ_CAAAHN010000006.1"/>
</dbReference>
<dbReference type="InterPro" id="IPR012165">
    <property type="entry name" value="Cyt_c3_hydrogenase_gsu"/>
</dbReference>
<dbReference type="GO" id="GO:0051537">
    <property type="term" value="F:2 iron, 2 sulfur cluster binding"/>
    <property type="evidence" value="ECO:0007669"/>
    <property type="project" value="UniProtKB-KW"/>
</dbReference>
<dbReference type="Gene3D" id="2.40.30.10">
    <property type="entry name" value="Translation factors"/>
    <property type="match status" value="1"/>
</dbReference>